<reference evidence="4 5" key="1">
    <citation type="submission" date="2024-06" db="EMBL/GenBank/DDBJ databases">
        <authorList>
            <person name="Kaempfer P."/>
            <person name="Viver T."/>
        </authorList>
    </citation>
    <scope>NUCLEOTIDE SEQUENCE [LARGE SCALE GENOMIC DNA]</scope>
    <source>
        <strain evidence="4 5">ST-119</strain>
    </source>
</reference>
<gene>
    <name evidence="4" type="ORF">ABS766_03815</name>
</gene>
<evidence type="ECO:0000256" key="1">
    <source>
        <dbReference type="ARBA" id="ARBA00022729"/>
    </source>
</evidence>
<accession>A0ABW8YTA4</accession>
<dbReference type="SUPFAM" id="SSF49299">
    <property type="entry name" value="PKD domain"/>
    <property type="match status" value="1"/>
</dbReference>
<dbReference type="InterPro" id="IPR026444">
    <property type="entry name" value="Secre_tail"/>
</dbReference>
<dbReference type="PROSITE" id="PS50093">
    <property type="entry name" value="PKD"/>
    <property type="match status" value="1"/>
</dbReference>
<dbReference type="InterPro" id="IPR035986">
    <property type="entry name" value="PKD_dom_sf"/>
</dbReference>
<keyword evidence="1 2" id="KW-0732">Signal</keyword>
<dbReference type="PANTHER" id="PTHR35580">
    <property type="entry name" value="CELL SURFACE GLYCOPROTEIN (S-LAYER PROTEIN)-LIKE PROTEIN"/>
    <property type="match status" value="1"/>
</dbReference>
<dbReference type="Pfam" id="PF18911">
    <property type="entry name" value="PKD_4"/>
    <property type="match status" value="1"/>
</dbReference>
<dbReference type="CDD" id="cd00146">
    <property type="entry name" value="PKD"/>
    <property type="match status" value="1"/>
</dbReference>
<evidence type="ECO:0000313" key="4">
    <source>
        <dbReference type="EMBL" id="MFL9843539.1"/>
    </source>
</evidence>
<dbReference type="Proteomes" id="UP001629156">
    <property type="component" value="Unassembled WGS sequence"/>
</dbReference>
<dbReference type="InterPro" id="IPR000601">
    <property type="entry name" value="PKD_dom"/>
</dbReference>
<feature type="domain" description="PKD" evidence="3">
    <location>
        <begin position="502"/>
        <end position="568"/>
    </location>
</feature>
<dbReference type="PANTHER" id="PTHR35580:SF1">
    <property type="entry name" value="PHYTASE-LIKE DOMAIN-CONTAINING PROTEIN"/>
    <property type="match status" value="1"/>
</dbReference>
<dbReference type="Pfam" id="PF18962">
    <property type="entry name" value="Por_Secre_tail"/>
    <property type="match status" value="1"/>
</dbReference>
<name>A0ABW8YTA4_9FLAO</name>
<protein>
    <submittedName>
        <fullName evidence="4">T9SS type A sorting domain-containing protein</fullName>
    </submittedName>
</protein>
<evidence type="ECO:0000259" key="3">
    <source>
        <dbReference type="PROSITE" id="PS50093"/>
    </source>
</evidence>
<dbReference type="NCBIfam" id="TIGR04183">
    <property type="entry name" value="Por_Secre_tail"/>
    <property type="match status" value="1"/>
</dbReference>
<dbReference type="RefSeq" id="WP_408083793.1">
    <property type="nucleotide sequence ID" value="NZ_JBELPZ010000002.1"/>
</dbReference>
<feature type="signal peptide" evidence="2">
    <location>
        <begin position="1"/>
        <end position="19"/>
    </location>
</feature>
<organism evidence="4 5">
    <name type="scientific">Flavobacterium rhizosphaerae</name>
    <dbReference type="NCBI Taxonomy" id="3163298"/>
    <lineage>
        <taxon>Bacteria</taxon>
        <taxon>Pseudomonadati</taxon>
        <taxon>Bacteroidota</taxon>
        <taxon>Flavobacteriia</taxon>
        <taxon>Flavobacteriales</taxon>
        <taxon>Flavobacteriaceae</taxon>
        <taxon>Flavobacterium</taxon>
    </lineage>
</organism>
<feature type="chain" id="PRO_5045970726" evidence="2">
    <location>
        <begin position="20"/>
        <end position="665"/>
    </location>
</feature>
<dbReference type="Gene3D" id="2.60.40.10">
    <property type="entry name" value="Immunoglobulins"/>
    <property type="match status" value="1"/>
</dbReference>
<evidence type="ECO:0000256" key="2">
    <source>
        <dbReference type="SAM" id="SignalP"/>
    </source>
</evidence>
<keyword evidence="5" id="KW-1185">Reference proteome</keyword>
<comment type="caution">
    <text evidence="4">The sequence shown here is derived from an EMBL/GenBank/DDBJ whole genome shotgun (WGS) entry which is preliminary data.</text>
</comment>
<dbReference type="EMBL" id="JBELPZ010000002">
    <property type="protein sequence ID" value="MFL9843539.1"/>
    <property type="molecule type" value="Genomic_DNA"/>
</dbReference>
<dbReference type="InterPro" id="IPR052918">
    <property type="entry name" value="Motility_Chemotaxis_Reg"/>
</dbReference>
<dbReference type="InterPro" id="IPR022409">
    <property type="entry name" value="PKD/Chitinase_dom"/>
</dbReference>
<dbReference type="InterPro" id="IPR013783">
    <property type="entry name" value="Ig-like_fold"/>
</dbReference>
<proteinExistence type="predicted"/>
<dbReference type="SMART" id="SM00089">
    <property type="entry name" value="PKD"/>
    <property type="match status" value="1"/>
</dbReference>
<sequence>MVKNILFLISMLVTPLLPAQSWQWGVRGGSDDTFSSTGLSFPEQVRCIETDNEGNIYMLSPVGVSNLDIAGMPKEGYSEFNPVGEVMSDYAIASFDCSGQYRWSKIIGGFEDDRIQRISLDAEGNVYAVGQGINPGGTGESWDAEPVHFDTDTILPVSPSGVNLNKKGLFMVKYSAEGELKWLRMPQPDDISFSDNFSLYGSYELSVDPQGNSYWLCALPVGPIADGQYMVNESDSYHILKYDADGNFLGGFPMDMHLDFGANFQYKMARNHATGTIYIAGYLYGSDSAATFGDQEVEHFFYLAAFDSQGQFLWMKENTSTFEQGFGFNDIKLDEAGNIYLTGGTVNGDSFGGHVFNNEVIYPFPFVLKLDPDGNVIWGTNAYSSSVMHGSGIAISGTEVAITGYYRVVHWGDLVLEIPYNTGVDAYIARFDRATGDIIAMDGIASYNQSRDEGTAITADNSGNFYVGGLFDYQLYINEETLYNDGSQTDFFVAKYGADNCDCVSPVASFTSTQGNVDYSFNFSYTGSENYDSLEWDFGDGNTSTDVNPQHIYADGETYQVCLNVNSADCGTDVYCTQVTGALSLEHRVIENIRIYPNPVKDKVTIENIQDIAGYAVYNVLGSIIQQGTLNTGQNSISFSEFNKGIYLLTITTNSGSKTVKIIKE</sequence>
<evidence type="ECO:0000313" key="5">
    <source>
        <dbReference type="Proteomes" id="UP001629156"/>
    </source>
</evidence>